<keyword evidence="4 6" id="KW-0630">Potassium</keyword>
<feature type="binding site" evidence="6">
    <location>
        <position position="256"/>
    </location>
    <ligand>
        <name>K(+)</name>
        <dbReference type="ChEBI" id="CHEBI:29103"/>
    </ligand>
</feature>
<dbReference type="Gene3D" id="3.30.1360.120">
    <property type="entry name" value="Probable tRNA modification gtpase trme, domain 1"/>
    <property type="match status" value="1"/>
</dbReference>
<dbReference type="PANTHER" id="PTHR42714:SF6">
    <property type="entry name" value="TRANSLATION INITIATION FACTOR IF-2"/>
    <property type="match status" value="1"/>
</dbReference>
<dbReference type="InterPro" id="IPR027368">
    <property type="entry name" value="MnmE_dom2"/>
</dbReference>
<dbReference type="InterPro" id="IPR027417">
    <property type="entry name" value="P-loop_NTPase"/>
</dbReference>
<evidence type="ECO:0000256" key="1">
    <source>
        <dbReference type="ARBA" id="ARBA00011043"/>
    </source>
</evidence>
<evidence type="ECO:0000259" key="8">
    <source>
        <dbReference type="Pfam" id="PF01926"/>
    </source>
</evidence>
<dbReference type="Pfam" id="PF10396">
    <property type="entry name" value="TrmE_N"/>
    <property type="match status" value="1"/>
</dbReference>
<dbReference type="Proteomes" id="UP001302274">
    <property type="component" value="Unassembled WGS sequence"/>
</dbReference>
<feature type="binding site" evidence="6">
    <location>
        <position position="236"/>
    </location>
    <ligand>
        <name>Mg(2+)</name>
        <dbReference type="ChEBI" id="CHEBI:18420"/>
    </ligand>
</feature>
<dbReference type="Pfam" id="PF12631">
    <property type="entry name" value="MnmE_helical"/>
    <property type="match status" value="1"/>
</dbReference>
<keyword evidence="6" id="KW-0479">Metal-binding</keyword>
<dbReference type="InterPro" id="IPR025867">
    <property type="entry name" value="MnmE_helical"/>
</dbReference>
<comment type="cofactor">
    <cofactor evidence="6">
        <name>K(+)</name>
        <dbReference type="ChEBI" id="CHEBI:29103"/>
    </cofactor>
    <text evidence="6">Binds 1 potassium ion per subunit.</text>
</comment>
<organism evidence="11 12">
    <name type="scientific">Bacteriovorax antarcticus</name>
    <dbReference type="NCBI Taxonomy" id="3088717"/>
    <lineage>
        <taxon>Bacteria</taxon>
        <taxon>Pseudomonadati</taxon>
        <taxon>Bdellovibrionota</taxon>
        <taxon>Bacteriovoracia</taxon>
        <taxon>Bacteriovoracales</taxon>
        <taxon>Bacteriovoracaceae</taxon>
        <taxon>Bacteriovorax</taxon>
    </lineage>
</organism>
<keyword evidence="6" id="KW-0963">Cytoplasm</keyword>
<evidence type="ECO:0000256" key="6">
    <source>
        <dbReference type="HAMAP-Rule" id="MF_00379"/>
    </source>
</evidence>
<keyword evidence="5 6" id="KW-0342">GTP-binding</keyword>
<evidence type="ECO:0000313" key="12">
    <source>
        <dbReference type="Proteomes" id="UP001302274"/>
    </source>
</evidence>
<feature type="binding site" evidence="6">
    <location>
        <position position="257"/>
    </location>
    <ligand>
        <name>Mg(2+)</name>
        <dbReference type="ChEBI" id="CHEBI:18420"/>
    </ligand>
</feature>
<feature type="binding site" evidence="6">
    <location>
        <begin position="251"/>
        <end position="257"/>
    </location>
    <ligand>
        <name>GTP</name>
        <dbReference type="ChEBI" id="CHEBI:37565"/>
    </ligand>
</feature>
<feature type="binding site" evidence="6">
    <location>
        <position position="251"/>
    </location>
    <ligand>
        <name>K(+)</name>
        <dbReference type="ChEBI" id="CHEBI:29103"/>
    </ligand>
</feature>
<dbReference type="InterPro" id="IPR006073">
    <property type="entry name" value="GTP-bd"/>
</dbReference>
<comment type="function">
    <text evidence="6">Exhibits a very high intrinsic GTPase hydrolysis rate. Involved in the addition of a carboxymethylaminomethyl (cmnm) group at the wobble position (U34) of certain tRNAs, forming tRNA-cmnm(5)s(2)U34.</text>
</comment>
<feature type="domain" description="MnmE helical" evidence="10">
    <location>
        <begin position="129"/>
        <end position="592"/>
    </location>
</feature>
<dbReference type="InterPro" id="IPR031168">
    <property type="entry name" value="G_TrmE"/>
</dbReference>
<reference evidence="11 12" key="1">
    <citation type="submission" date="2023-11" db="EMBL/GenBank/DDBJ databases">
        <title>A Novel Polar Bacteriovorax (B. antarcticus) Isolated from the Biocrust in Antarctica.</title>
        <authorList>
            <person name="Mun W."/>
            <person name="Choi S.Y."/>
            <person name="Mitchell R.J."/>
        </authorList>
    </citation>
    <scope>NUCLEOTIDE SEQUENCE [LARGE SCALE GENOMIC DNA]</scope>
    <source>
        <strain evidence="11 12">PP10</strain>
    </source>
</reference>
<evidence type="ECO:0000313" key="11">
    <source>
        <dbReference type="EMBL" id="MEA9354796.1"/>
    </source>
</evidence>
<evidence type="ECO:0000256" key="4">
    <source>
        <dbReference type="ARBA" id="ARBA00022958"/>
    </source>
</evidence>
<feature type="binding site" evidence="6">
    <location>
        <position position="253"/>
    </location>
    <ligand>
        <name>K(+)</name>
        <dbReference type="ChEBI" id="CHEBI:29103"/>
    </ligand>
</feature>
<evidence type="ECO:0000259" key="9">
    <source>
        <dbReference type="Pfam" id="PF10396"/>
    </source>
</evidence>
<dbReference type="InterPro" id="IPR018948">
    <property type="entry name" value="GTP-bd_TrmE_N"/>
</dbReference>
<evidence type="ECO:0000256" key="7">
    <source>
        <dbReference type="SAM" id="MobiDB-lite"/>
    </source>
</evidence>
<dbReference type="Pfam" id="PF01926">
    <property type="entry name" value="MMR_HSR1"/>
    <property type="match status" value="1"/>
</dbReference>
<dbReference type="HAMAP" id="MF_00379">
    <property type="entry name" value="GTPase_MnmE"/>
    <property type="match status" value="1"/>
</dbReference>
<accession>A0ABU5VP71</accession>
<dbReference type="InterPro" id="IPR027266">
    <property type="entry name" value="TrmE/GcvT-like"/>
</dbReference>
<dbReference type="Gene3D" id="3.40.50.300">
    <property type="entry name" value="P-loop containing nucleotide triphosphate hydrolases"/>
    <property type="match status" value="1"/>
</dbReference>
<keyword evidence="2 6" id="KW-0819">tRNA processing</keyword>
<keyword evidence="6" id="KW-0378">Hydrolase</keyword>
<evidence type="ECO:0000256" key="3">
    <source>
        <dbReference type="ARBA" id="ARBA00022741"/>
    </source>
</evidence>
<feature type="binding site" evidence="6">
    <location>
        <position position="232"/>
    </location>
    <ligand>
        <name>K(+)</name>
        <dbReference type="ChEBI" id="CHEBI:29103"/>
    </ligand>
</feature>
<dbReference type="InterPro" id="IPR005225">
    <property type="entry name" value="Small_GTP-bd"/>
</dbReference>
<evidence type="ECO:0000256" key="5">
    <source>
        <dbReference type="ARBA" id="ARBA00023134"/>
    </source>
</evidence>
<proteinExistence type="inferred from homology"/>
<feature type="binding site" evidence="6">
    <location>
        <position position="27"/>
    </location>
    <ligand>
        <name>(6S)-5-formyl-5,6,7,8-tetrahydrofolate</name>
        <dbReference type="ChEBI" id="CHEBI:57457"/>
    </ligand>
</feature>
<comment type="caution">
    <text evidence="11">The sequence shown here is derived from an EMBL/GenBank/DDBJ whole genome shotgun (WGS) entry which is preliminary data.</text>
</comment>
<name>A0ABU5VP71_9BACT</name>
<evidence type="ECO:0000259" key="10">
    <source>
        <dbReference type="Pfam" id="PF12631"/>
    </source>
</evidence>
<gene>
    <name evidence="6" type="primary">mnmE</name>
    <name evidence="6" type="synonym">trmE</name>
    <name evidence="11" type="ORF">SHI21_01190</name>
</gene>
<evidence type="ECO:0000256" key="2">
    <source>
        <dbReference type="ARBA" id="ARBA00022694"/>
    </source>
</evidence>
<dbReference type="SUPFAM" id="SSF116878">
    <property type="entry name" value="TrmE connector domain"/>
    <property type="match status" value="1"/>
</dbReference>
<dbReference type="Gene3D" id="1.20.120.430">
    <property type="entry name" value="tRNA modification GTPase MnmE domain 2"/>
    <property type="match status" value="1"/>
</dbReference>
<dbReference type="PANTHER" id="PTHR42714">
    <property type="entry name" value="TRNA MODIFICATION GTPASE GTPBP3"/>
    <property type="match status" value="1"/>
</dbReference>
<dbReference type="SUPFAM" id="SSF103025">
    <property type="entry name" value="Folate-binding domain"/>
    <property type="match status" value="1"/>
</dbReference>
<comment type="subunit">
    <text evidence="6">Homodimer. Heterotetramer of two MnmE and two MnmG subunits.</text>
</comment>
<keyword evidence="6" id="KW-0460">Magnesium</keyword>
<dbReference type="RefSeq" id="WP_323574285.1">
    <property type="nucleotide sequence ID" value="NZ_JAYGJQ010000001.1"/>
</dbReference>
<dbReference type="EC" id="3.6.-.-" evidence="6"/>
<dbReference type="InterPro" id="IPR004520">
    <property type="entry name" value="GTPase_MnmE"/>
</dbReference>
<feature type="binding site" evidence="6">
    <location>
        <position position="86"/>
    </location>
    <ligand>
        <name>(6S)-5-formyl-5,6,7,8-tetrahydrofolate</name>
        <dbReference type="ChEBI" id="CHEBI:57457"/>
    </ligand>
</feature>
<feature type="domain" description="G" evidence="8">
    <location>
        <begin position="224"/>
        <end position="311"/>
    </location>
</feature>
<comment type="subcellular location">
    <subcellularLocation>
        <location evidence="6">Cytoplasm</location>
    </subcellularLocation>
</comment>
<keyword evidence="3 6" id="KW-0547">Nucleotide-binding</keyword>
<feature type="domain" description="GTP-binding protein TrmE N-terminal" evidence="9">
    <location>
        <begin position="9"/>
        <end position="126"/>
    </location>
</feature>
<feature type="binding site" evidence="6">
    <location>
        <begin position="232"/>
        <end position="237"/>
    </location>
    <ligand>
        <name>GTP</name>
        <dbReference type="ChEBI" id="CHEBI:37565"/>
    </ligand>
</feature>
<dbReference type="CDD" id="cd14858">
    <property type="entry name" value="TrmE_N"/>
    <property type="match status" value="1"/>
</dbReference>
<keyword evidence="12" id="KW-1185">Reference proteome</keyword>
<feature type="binding site" evidence="6">
    <location>
        <begin position="276"/>
        <end position="279"/>
    </location>
    <ligand>
        <name>GTP</name>
        <dbReference type="ChEBI" id="CHEBI:37565"/>
    </ligand>
</feature>
<dbReference type="CDD" id="cd04164">
    <property type="entry name" value="trmE"/>
    <property type="match status" value="1"/>
</dbReference>
<dbReference type="NCBIfam" id="TIGR00231">
    <property type="entry name" value="small_GTP"/>
    <property type="match status" value="1"/>
</dbReference>
<feature type="binding site" evidence="6">
    <location>
        <position position="126"/>
    </location>
    <ligand>
        <name>(6S)-5-formyl-5,6,7,8-tetrahydrofolate</name>
        <dbReference type="ChEBI" id="CHEBI:57457"/>
    </ligand>
</feature>
<dbReference type="EMBL" id="JAYGJQ010000001">
    <property type="protein sequence ID" value="MEA9354796.1"/>
    <property type="molecule type" value="Genomic_DNA"/>
</dbReference>
<protein>
    <recommendedName>
        <fullName evidence="6">tRNA modification GTPase MnmE</fullName>
        <ecNumber evidence="6">3.6.-.-</ecNumber>
    </recommendedName>
</protein>
<feature type="compositionally biased region" description="Polar residues" evidence="7">
    <location>
        <begin position="437"/>
        <end position="456"/>
    </location>
</feature>
<feature type="region of interest" description="Disordered" evidence="7">
    <location>
        <begin position="381"/>
        <end position="508"/>
    </location>
</feature>
<comment type="similarity">
    <text evidence="1 6">Belongs to the TRAFAC class TrmE-Era-EngA-EngB-Septin-like GTPase superfamily. TrmE GTPase family.</text>
</comment>
<sequence>MNFYTDDKTIIACSTGTQSNTAIAVLRLSGFKNLIDLQKFFSFDLSKTINRKSHLTNIIFEDKIFDNGLLVFFPEGGSYTGENVLELSIHGNQLNIQRILELFVNHGDCRSAAPGEFTYRALKNKKLSLSQVEGLDMLLNANSSLMLSQGLDILQGDLHAQYLALYDAYLKLKAAVEISIDFSEDVGVEETQKLFQDSFAKFFKLISSLKTRTEGNISSLLSPEIVLVGQTNAGKSSLFNILLKHDRSIVSNIAGTTRDYVSEVIHIDGTNFKLVDTAGIRESSDVIENIGIDRAMNILSRSFYKILIVNPYETNAQYLAKFTDVDFDFLVVSHSDKSDFDSQVSTVDFSKIKTKNIAKANFNSLEGGSIGPLTILGPMGPLMDSGSIGPDSKTAGPIEPNSKNLGPIEPDFAKTGPIEPVEKSVSPMKNEKEGSADSKNSAQILKSGSIEPSSKNPAPIEPKLEKSSSNSQSGPIGPGPVGPHPNSEKVAPIGPKNENQSGPTGPIEPVLKSHIIKKFDISTANNPILLERHRDVINKIYSKSIEFSSNINEIDDVAILSSEVNILGHSLTELIGIVSPDDVLNSIFANFCIGK</sequence>
<comment type="caution">
    <text evidence="6">Lacks conserved residue(s) required for the propagation of feature annotation.</text>
</comment>
<dbReference type="SUPFAM" id="SSF52540">
    <property type="entry name" value="P-loop containing nucleoside triphosphate hydrolases"/>
    <property type="match status" value="1"/>
</dbReference>
<feature type="binding site" evidence="6">
    <location>
        <position position="595"/>
    </location>
    <ligand>
        <name>(6S)-5-formyl-5,6,7,8-tetrahydrofolate</name>
        <dbReference type="ChEBI" id="CHEBI:57457"/>
    </ligand>
</feature>